<dbReference type="EMBL" id="CP090163">
    <property type="protein sequence ID" value="UJO11248.1"/>
    <property type="molecule type" value="Genomic_DNA"/>
</dbReference>
<keyword evidence="2" id="KW-0539">Nucleus</keyword>
<evidence type="ECO:0000256" key="2">
    <source>
        <dbReference type="ARBA" id="ARBA00023242"/>
    </source>
</evidence>
<evidence type="ECO:0000259" key="4">
    <source>
        <dbReference type="PROSITE" id="PS50048"/>
    </source>
</evidence>
<dbReference type="Gene3D" id="4.10.240.10">
    <property type="entry name" value="Zn(2)-C6 fungal-type DNA-binding domain"/>
    <property type="match status" value="1"/>
</dbReference>
<protein>
    <recommendedName>
        <fullName evidence="4">Zn(2)-C6 fungal-type domain-containing protein</fullName>
    </recommendedName>
</protein>
<feature type="domain" description="Zn(2)-C6 fungal-type" evidence="4">
    <location>
        <begin position="81"/>
        <end position="109"/>
    </location>
</feature>
<reference evidence="5" key="2">
    <citation type="journal article" date="2022" name="Microb. Genom.">
        <title>A chromosome-scale genome assembly of the tomato pathogen Cladosporium fulvum reveals a compartmentalized genome architecture and the presence of a dispensable chromosome.</title>
        <authorList>
            <person name="Zaccaron A.Z."/>
            <person name="Chen L.H."/>
            <person name="Samaras A."/>
            <person name="Stergiopoulos I."/>
        </authorList>
    </citation>
    <scope>NUCLEOTIDE SEQUENCE</scope>
    <source>
        <strain evidence="5">Race5_Kim</strain>
    </source>
</reference>
<dbReference type="SUPFAM" id="SSF57701">
    <property type="entry name" value="Zn2/Cys6 DNA-binding domain"/>
    <property type="match status" value="1"/>
</dbReference>
<feature type="compositionally biased region" description="Polar residues" evidence="3">
    <location>
        <begin position="181"/>
        <end position="191"/>
    </location>
</feature>
<accession>A0A9Q8P2T6</accession>
<dbReference type="PANTHER" id="PTHR37534">
    <property type="entry name" value="TRANSCRIPTIONAL ACTIVATOR PROTEIN UGA3"/>
    <property type="match status" value="1"/>
</dbReference>
<feature type="compositionally biased region" description="Polar residues" evidence="3">
    <location>
        <begin position="160"/>
        <end position="169"/>
    </location>
</feature>
<dbReference type="OMA" id="TAQAYRW"/>
<evidence type="ECO:0000313" key="5">
    <source>
        <dbReference type="EMBL" id="UJO11248.1"/>
    </source>
</evidence>
<dbReference type="InterPro" id="IPR021858">
    <property type="entry name" value="Fun_TF"/>
</dbReference>
<gene>
    <name evidence="5" type="ORF">CLAFUR5_01781</name>
</gene>
<sequence>MADGSPLRFPSPSELLGDTCNAPALEPSPSNAPGDGRKDTKHARRPSRESKKKEAAPRKAAAVEGKDASGAKPKQTKSRNGCATCKAKRLKCGEEKPSCANCTRKGLQCGGYKKTFQWRDFNQTGAKANINQFNFVQPQPERPKTSSSASPARASAESSKTNTPASENPPNIPGAPMFHIDSTNRNVNKAQKQLGDDGDAQRRKSRSTSPKHDGPKPRDSVFAVAQDDSPDPGPPPHHGGPRDFGPSDEFASVHFDPQSAFAYRSRSLSPHQTRGASPTLTEILGHHSPPNGDLGHQDFVSFSMPDDLHLPLMTAGVDDPGMFDDGNGDEELDFMNRFGPMEEPSFVWPSRWPSRNNTPVRRHRQRPINPSLAALWGAPIPPVFAEPNFPIESEQALVSRFDKLTCGILSIADGPNENPWRSIIWPMAQQSPALYEAILAMTAFHSHVEEPLLRVVGQQHKMNSIQYIREGMRDASMDDMTAIATALALGFSESWEDLTSTGNTHIKGAQALVKRVLEEHQMNPRMGDDLRRLKFLCNAWVYMDVIARLTSVDSDESNDFDNTFIFSNDPSRYIMGRGHDRDRGFGIDFGMNIDARLDPLMGCAGTLFPLIGRVANLVRKVCRSQHNSPGIVSHGRDLKMMIEQWDPPEEIEDPEDPTTGIQHAIETAEAYRWATLLHLHQAIPELPSLTSTELSQKCMASIATVPIESRSVIVQLYPLMVAGCEAVDAEDRQWIRERWMVMKHRMRIGVIDKCMSVTEEVWRRKDDYEARPIHQRKLVSTRDLTAARQRRSALEPKIPLSQRRPFDSRDTNPGRTGVVFSFIDSDSEPKGQNLRDMSGLDNARIRRRDIQDLVKTDPAYTVRGHCHWVGVMWDWGWEVLL</sequence>
<dbReference type="SMART" id="SM00066">
    <property type="entry name" value="GAL4"/>
    <property type="match status" value="1"/>
</dbReference>
<comment type="subcellular location">
    <subcellularLocation>
        <location evidence="1">Nucleus</location>
    </subcellularLocation>
</comment>
<dbReference type="InterPro" id="IPR001138">
    <property type="entry name" value="Zn2Cys6_DnaBD"/>
</dbReference>
<feature type="compositionally biased region" description="Basic and acidic residues" evidence="3">
    <location>
        <begin position="210"/>
        <end position="219"/>
    </location>
</feature>
<dbReference type="PROSITE" id="PS00463">
    <property type="entry name" value="ZN2_CY6_FUNGAL_1"/>
    <property type="match status" value="1"/>
</dbReference>
<keyword evidence="6" id="KW-1185">Reference proteome</keyword>
<dbReference type="GO" id="GO:0000976">
    <property type="term" value="F:transcription cis-regulatory region binding"/>
    <property type="evidence" value="ECO:0007669"/>
    <property type="project" value="TreeGrafter"/>
</dbReference>
<dbReference type="GO" id="GO:0008270">
    <property type="term" value="F:zinc ion binding"/>
    <property type="evidence" value="ECO:0007669"/>
    <property type="project" value="InterPro"/>
</dbReference>
<dbReference type="GeneID" id="71981659"/>
<dbReference type="PROSITE" id="PS50048">
    <property type="entry name" value="ZN2_CY6_FUNGAL_2"/>
    <property type="match status" value="1"/>
</dbReference>
<feature type="region of interest" description="Disordered" evidence="3">
    <location>
        <begin position="1"/>
        <end position="84"/>
    </location>
</feature>
<dbReference type="RefSeq" id="XP_047755614.1">
    <property type="nucleotide sequence ID" value="XM_047900929.1"/>
</dbReference>
<dbReference type="PANTHER" id="PTHR37534:SF47">
    <property type="entry name" value="ZN(2)-C6 FUNGAL-TYPE DOMAIN-CONTAINING PROTEIN"/>
    <property type="match status" value="1"/>
</dbReference>
<evidence type="ECO:0000313" key="6">
    <source>
        <dbReference type="Proteomes" id="UP000756132"/>
    </source>
</evidence>
<organism evidence="5 6">
    <name type="scientific">Passalora fulva</name>
    <name type="common">Tomato leaf mold</name>
    <name type="synonym">Cladosporium fulvum</name>
    <dbReference type="NCBI Taxonomy" id="5499"/>
    <lineage>
        <taxon>Eukaryota</taxon>
        <taxon>Fungi</taxon>
        <taxon>Dikarya</taxon>
        <taxon>Ascomycota</taxon>
        <taxon>Pezizomycotina</taxon>
        <taxon>Dothideomycetes</taxon>
        <taxon>Dothideomycetidae</taxon>
        <taxon>Mycosphaerellales</taxon>
        <taxon>Mycosphaerellaceae</taxon>
        <taxon>Fulvia</taxon>
    </lineage>
</organism>
<feature type="region of interest" description="Disordered" evidence="3">
    <location>
        <begin position="132"/>
        <end position="252"/>
    </location>
</feature>
<dbReference type="Proteomes" id="UP000756132">
    <property type="component" value="Chromosome 1"/>
</dbReference>
<dbReference type="GO" id="GO:0005634">
    <property type="term" value="C:nucleus"/>
    <property type="evidence" value="ECO:0007669"/>
    <property type="project" value="UniProtKB-SubCell"/>
</dbReference>
<dbReference type="GO" id="GO:0045944">
    <property type="term" value="P:positive regulation of transcription by RNA polymerase II"/>
    <property type="evidence" value="ECO:0007669"/>
    <property type="project" value="TreeGrafter"/>
</dbReference>
<evidence type="ECO:0000256" key="3">
    <source>
        <dbReference type="SAM" id="MobiDB-lite"/>
    </source>
</evidence>
<dbReference type="Pfam" id="PF11951">
    <property type="entry name" value="Fungal_trans_2"/>
    <property type="match status" value="1"/>
</dbReference>
<dbReference type="KEGG" id="ffu:CLAFUR5_01781"/>
<dbReference type="Pfam" id="PF00172">
    <property type="entry name" value="Zn_clus"/>
    <property type="match status" value="1"/>
</dbReference>
<dbReference type="InterPro" id="IPR036864">
    <property type="entry name" value="Zn2-C6_fun-type_DNA-bd_sf"/>
</dbReference>
<reference evidence="5" key="1">
    <citation type="submission" date="2021-12" db="EMBL/GenBank/DDBJ databases">
        <authorList>
            <person name="Zaccaron A."/>
            <person name="Stergiopoulos I."/>
        </authorList>
    </citation>
    <scope>NUCLEOTIDE SEQUENCE</scope>
    <source>
        <strain evidence="5">Race5_Kim</strain>
    </source>
</reference>
<name>A0A9Q8P2T6_PASFU</name>
<evidence type="ECO:0000256" key="1">
    <source>
        <dbReference type="ARBA" id="ARBA00004123"/>
    </source>
</evidence>
<feature type="compositionally biased region" description="Low complexity" evidence="3">
    <location>
        <begin position="146"/>
        <end position="159"/>
    </location>
</feature>
<dbReference type="AlphaFoldDB" id="A0A9Q8P2T6"/>
<feature type="compositionally biased region" description="Basic and acidic residues" evidence="3">
    <location>
        <begin position="46"/>
        <end position="57"/>
    </location>
</feature>
<proteinExistence type="predicted"/>
<dbReference type="CDD" id="cd00067">
    <property type="entry name" value="GAL4"/>
    <property type="match status" value="1"/>
</dbReference>
<dbReference type="OrthoDB" id="3886144at2759"/>
<dbReference type="GO" id="GO:0000981">
    <property type="term" value="F:DNA-binding transcription factor activity, RNA polymerase II-specific"/>
    <property type="evidence" value="ECO:0007669"/>
    <property type="project" value="InterPro"/>
</dbReference>